<name>A0AAV2IJA0_LYMST</name>
<protein>
    <submittedName>
        <fullName evidence="2">Uncharacterized protein</fullName>
    </submittedName>
</protein>
<gene>
    <name evidence="2" type="ORF">GSLYS_00019194001</name>
</gene>
<proteinExistence type="predicted"/>
<feature type="non-terminal residue" evidence="2">
    <location>
        <position position="1"/>
    </location>
</feature>
<accession>A0AAV2IJA0</accession>
<dbReference type="EMBL" id="CAXITT010000736">
    <property type="protein sequence ID" value="CAL1545817.1"/>
    <property type="molecule type" value="Genomic_DNA"/>
</dbReference>
<keyword evidence="3" id="KW-1185">Reference proteome</keyword>
<evidence type="ECO:0000313" key="2">
    <source>
        <dbReference type="EMBL" id="CAL1545817.1"/>
    </source>
</evidence>
<sequence length="153" mass="16684">ENTLTHSSFPITSSNGAGSAQSSTTILKERVSQFLIPSGDRTKLVISPAGIQHLQLLLRKQGMSEGYFVITSPRAPVTAYSKCDSVTTVNTAFSESLPKNQQLNDGMNDTSLFQKPKSNDARPCNSDKNSTLTSLLAASTFKTEWVKNEIREK</sequence>
<feature type="region of interest" description="Disordered" evidence="1">
    <location>
        <begin position="1"/>
        <end position="23"/>
    </location>
</feature>
<evidence type="ECO:0000256" key="1">
    <source>
        <dbReference type="SAM" id="MobiDB-lite"/>
    </source>
</evidence>
<dbReference type="Proteomes" id="UP001497497">
    <property type="component" value="Unassembled WGS sequence"/>
</dbReference>
<evidence type="ECO:0000313" key="3">
    <source>
        <dbReference type="Proteomes" id="UP001497497"/>
    </source>
</evidence>
<dbReference type="AlphaFoldDB" id="A0AAV2IJA0"/>
<feature type="non-terminal residue" evidence="2">
    <location>
        <position position="153"/>
    </location>
</feature>
<comment type="caution">
    <text evidence="2">The sequence shown here is derived from an EMBL/GenBank/DDBJ whole genome shotgun (WGS) entry which is preliminary data.</text>
</comment>
<reference evidence="2 3" key="1">
    <citation type="submission" date="2024-04" db="EMBL/GenBank/DDBJ databases">
        <authorList>
            <consortium name="Genoscope - CEA"/>
            <person name="William W."/>
        </authorList>
    </citation>
    <scope>NUCLEOTIDE SEQUENCE [LARGE SCALE GENOMIC DNA]</scope>
</reference>
<organism evidence="2 3">
    <name type="scientific">Lymnaea stagnalis</name>
    <name type="common">Great pond snail</name>
    <name type="synonym">Helix stagnalis</name>
    <dbReference type="NCBI Taxonomy" id="6523"/>
    <lineage>
        <taxon>Eukaryota</taxon>
        <taxon>Metazoa</taxon>
        <taxon>Spiralia</taxon>
        <taxon>Lophotrochozoa</taxon>
        <taxon>Mollusca</taxon>
        <taxon>Gastropoda</taxon>
        <taxon>Heterobranchia</taxon>
        <taxon>Euthyneura</taxon>
        <taxon>Panpulmonata</taxon>
        <taxon>Hygrophila</taxon>
        <taxon>Lymnaeoidea</taxon>
        <taxon>Lymnaeidae</taxon>
        <taxon>Lymnaea</taxon>
    </lineage>
</organism>